<feature type="region of interest" description="Disordered" evidence="1">
    <location>
        <begin position="199"/>
        <end position="256"/>
    </location>
</feature>
<feature type="compositionally biased region" description="Basic and acidic residues" evidence="1">
    <location>
        <begin position="216"/>
        <end position="228"/>
    </location>
</feature>
<name>A0A0K0FIQ6_STRVS</name>
<protein>
    <submittedName>
        <fullName evidence="4">Cystatin domain-containing protein</fullName>
    </submittedName>
</protein>
<reference evidence="4" key="2">
    <citation type="submission" date="2015-08" db="UniProtKB">
        <authorList>
            <consortium name="WormBaseParasite"/>
        </authorList>
    </citation>
    <scope>IDENTIFICATION</scope>
</reference>
<dbReference type="WBParaSite" id="SVE_0877600.1">
    <property type="protein sequence ID" value="SVE_0877600.1"/>
    <property type="gene ID" value="SVE_0877600"/>
</dbReference>
<organism evidence="3 4">
    <name type="scientific">Strongyloides venezuelensis</name>
    <name type="common">Threadworm</name>
    <dbReference type="NCBI Taxonomy" id="75913"/>
    <lineage>
        <taxon>Eukaryota</taxon>
        <taxon>Metazoa</taxon>
        <taxon>Ecdysozoa</taxon>
        <taxon>Nematoda</taxon>
        <taxon>Chromadorea</taxon>
        <taxon>Rhabditida</taxon>
        <taxon>Tylenchina</taxon>
        <taxon>Panagrolaimomorpha</taxon>
        <taxon>Strongyloidoidea</taxon>
        <taxon>Strongyloididae</taxon>
        <taxon>Strongyloides</taxon>
    </lineage>
</organism>
<evidence type="ECO:0000313" key="4">
    <source>
        <dbReference type="WBParaSite" id="SVE_0877600.1"/>
    </source>
</evidence>
<accession>A0A0K0FIQ6</accession>
<evidence type="ECO:0000313" key="3">
    <source>
        <dbReference type="Proteomes" id="UP000035680"/>
    </source>
</evidence>
<feature type="signal peptide" evidence="2">
    <location>
        <begin position="1"/>
        <end position="20"/>
    </location>
</feature>
<dbReference type="AlphaFoldDB" id="A0A0K0FIQ6"/>
<reference evidence="3" key="1">
    <citation type="submission" date="2014-07" db="EMBL/GenBank/DDBJ databases">
        <authorList>
            <person name="Martin A.A"/>
            <person name="De Silva N."/>
        </authorList>
    </citation>
    <scope>NUCLEOTIDE SEQUENCE</scope>
</reference>
<evidence type="ECO:0000256" key="1">
    <source>
        <dbReference type="SAM" id="MobiDB-lite"/>
    </source>
</evidence>
<feature type="compositionally biased region" description="Polar residues" evidence="1">
    <location>
        <begin position="246"/>
        <end position="256"/>
    </location>
</feature>
<evidence type="ECO:0000256" key="2">
    <source>
        <dbReference type="SAM" id="SignalP"/>
    </source>
</evidence>
<sequence>MKYLVFSIILSTVFVLTIKGDDIPDKIKWKKYTGDKSLLTEKAKSAIEKYNGMKNETFEFVKVLRMKQATIKNETHVGISILAKKCKIMTTEEKEKKDIKQIFKLRKNVCIAKIIYAKYLNGISGENITVGDLDSLKKHIKSKQNKNDNILGKTKLQKITENKSLPTETAKTATVKHDEVKIEASESVKLLRTKRETVEKVKVSKKEHIKSKNNKKAAEKFEKNEKKTSKGRKHLSKVKQQENKDSTTTTAKIESN</sequence>
<feature type="chain" id="PRO_5005329707" evidence="2">
    <location>
        <begin position="21"/>
        <end position="256"/>
    </location>
</feature>
<proteinExistence type="predicted"/>
<keyword evidence="2" id="KW-0732">Signal</keyword>
<dbReference type="Proteomes" id="UP000035680">
    <property type="component" value="Unassembled WGS sequence"/>
</dbReference>
<keyword evidence="3" id="KW-1185">Reference proteome</keyword>